<gene>
    <name evidence="4" type="ORF">GLYMA_10G113400</name>
</gene>
<dbReference type="PROSITE" id="PS51297">
    <property type="entry name" value="K_BOX"/>
    <property type="match status" value="1"/>
</dbReference>
<evidence type="ECO:0008006" key="7">
    <source>
        <dbReference type="Google" id="ProtNLM"/>
    </source>
</evidence>
<dbReference type="HOGENOM" id="CLU_1139695_0_0_1"/>
<reference evidence="4" key="3">
    <citation type="submission" date="2018-07" db="EMBL/GenBank/DDBJ databases">
        <title>WGS assembly of Glycine max.</title>
        <authorList>
            <person name="Schmutz J."/>
            <person name="Cannon S."/>
            <person name="Schlueter J."/>
            <person name="Ma J."/>
            <person name="Mitros T."/>
            <person name="Nelson W."/>
            <person name="Hyten D."/>
            <person name="Song Q."/>
            <person name="Thelen J."/>
            <person name="Cheng J."/>
            <person name="Xu D."/>
            <person name="Hellsten U."/>
            <person name="May G."/>
            <person name="Yu Y."/>
            <person name="Sakurai T."/>
            <person name="Umezawa T."/>
            <person name="Bhattacharyya M."/>
            <person name="Sandhu D."/>
            <person name="Valliyodan B."/>
            <person name="Lindquist E."/>
            <person name="Peto M."/>
            <person name="Grant D."/>
            <person name="Shu S."/>
            <person name="Goodstein D."/>
            <person name="Barry K."/>
            <person name="Futrell-Griggs M."/>
            <person name="Abernathy B."/>
            <person name="Du J."/>
            <person name="Tian Z."/>
            <person name="Zhu L."/>
            <person name="Gill N."/>
            <person name="Joshi T."/>
            <person name="Libault M."/>
            <person name="Sethuraman A."/>
            <person name="Zhang X."/>
            <person name="Shinozaki K."/>
            <person name="Nguyen H."/>
            <person name="Wing R."/>
            <person name="Cregan P."/>
            <person name="Specht J."/>
            <person name="Grimwood J."/>
            <person name="Rokhsar D."/>
            <person name="Stacey G."/>
            <person name="Shoemaker R."/>
            <person name="Jackson S."/>
        </authorList>
    </citation>
    <scope>NUCLEOTIDE SEQUENCE</scope>
    <source>
        <tissue evidence="4">Callus</tissue>
    </source>
</reference>
<keyword evidence="6" id="KW-1185">Reference proteome</keyword>
<sequence length="244" mass="27911">MQENLKKLKEVNRNLRKEIRQRMGDCMNDLGLEDLKLLEEEMDKAAKVVRECKATKFNDVKSSKGSPYWMALEVSNLKNQGGYGLAVDIWSLGCTVLEMLTRQPPYSELEGVLPPIAQKHVIQLILSHERNFRADELMEFYKPSLWRQNIFIECTATDLTKVKVVLNTMVIAFSEYCENKFVIEPVEVIFSDGNSNIYPDLSVYNMEVSLSYITGLIGVSLEAEEVIILLLHMSGVILHLQIDY</sequence>
<organism evidence="5">
    <name type="scientific">Glycine max</name>
    <name type="common">Soybean</name>
    <name type="synonym">Glycine hispida</name>
    <dbReference type="NCBI Taxonomy" id="3847"/>
    <lineage>
        <taxon>Eukaryota</taxon>
        <taxon>Viridiplantae</taxon>
        <taxon>Streptophyta</taxon>
        <taxon>Embryophyta</taxon>
        <taxon>Tracheophyta</taxon>
        <taxon>Spermatophyta</taxon>
        <taxon>Magnoliopsida</taxon>
        <taxon>eudicotyledons</taxon>
        <taxon>Gunneridae</taxon>
        <taxon>Pentapetalae</taxon>
        <taxon>rosids</taxon>
        <taxon>fabids</taxon>
        <taxon>Fabales</taxon>
        <taxon>Fabaceae</taxon>
        <taxon>Papilionoideae</taxon>
        <taxon>50 kb inversion clade</taxon>
        <taxon>NPAAA clade</taxon>
        <taxon>indigoferoid/millettioid clade</taxon>
        <taxon>Phaseoleae</taxon>
        <taxon>Glycine</taxon>
        <taxon>Glycine subgen. Soja</taxon>
    </lineage>
</organism>
<dbReference type="InterPro" id="IPR011009">
    <property type="entry name" value="Kinase-like_dom_sf"/>
</dbReference>
<dbReference type="EMBL" id="CM000843">
    <property type="protein sequence ID" value="KRH33294.1"/>
    <property type="molecule type" value="Genomic_DNA"/>
</dbReference>
<feature type="coiled-coil region" evidence="1">
    <location>
        <begin position="1"/>
        <end position="55"/>
    </location>
</feature>
<evidence type="ECO:0000313" key="4">
    <source>
        <dbReference type="EMBL" id="KRH33294.1"/>
    </source>
</evidence>
<feature type="domain" description="K-box" evidence="3">
    <location>
        <begin position="1"/>
        <end position="103"/>
    </location>
</feature>
<evidence type="ECO:0000313" key="6">
    <source>
        <dbReference type="Proteomes" id="UP000008827"/>
    </source>
</evidence>
<dbReference type="GO" id="GO:0006432">
    <property type="term" value="P:phenylalanyl-tRNA aminoacylation"/>
    <property type="evidence" value="ECO:0007669"/>
    <property type="project" value="InterPro"/>
</dbReference>
<dbReference type="Pfam" id="PF01486">
    <property type="entry name" value="K-box"/>
    <property type="match status" value="1"/>
</dbReference>
<evidence type="ECO:0000259" key="3">
    <source>
        <dbReference type="PROSITE" id="PS51297"/>
    </source>
</evidence>
<evidence type="ECO:0000256" key="1">
    <source>
        <dbReference type="SAM" id="Coils"/>
    </source>
</evidence>
<reference evidence="4 5" key="1">
    <citation type="journal article" date="2010" name="Nature">
        <title>Genome sequence of the palaeopolyploid soybean.</title>
        <authorList>
            <person name="Schmutz J."/>
            <person name="Cannon S.B."/>
            <person name="Schlueter J."/>
            <person name="Ma J."/>
            <person name="Mitros T."/>
            <person name="Nelson W."/>
            <person name="Hyten D.L."/>
            <person name="Song Q."/>
            <person name="Thelen J.J."/>
            <person name="Cheng J."/>
            <person name="Xu D."/>
            <person name="Hellsten U."/>
            <person name="May G.D."/>
            <person name="Yu Y."/>
            <person name="Sakurai T."/>
            <person name="Umezawa T."/>
            <person name="Bhattacharyya M.K."/>
            <person name="Sandhu D."/>
            <person name="Valliyodan B."/>
            <person name="Lindquist E."/>
            <person name="Peto M."/>
            <person name="Grant D."/>
            <person name="Shu S."/>
            <person name="Goodstein D."/>
            <person name="Barry K."/>
            <person name="Futrell-Griggs M."/>
            <person name="Abernathy B."/>
            <person name="Du J."/>
            <person name="Tian Z."/>
            <person name="Zhu L."/>
            <person name="Gill N."/>
            <person name="Joshi T."/>
            <person name="Libault M."/>
            <person name="Sethuraman A."/>
            <person name="Zhang X.-C."/>
            <person name="Shinozaki K."/>
            <person name="Nguyen H.T."/>
            <person name="Wing R.A."/>
            <person name="Cregan P."/>
            <person name="Specht J."/>
            <person name="Grimwood J."/>
            <person name="Rokhsar D."/>
            <person name="Stacey G."/>
            <person name="Shoemaker R.C."/>
            <person name="Jackson S.A."/>
        </authorList>
    </citation>
    <scope>NUCLEOTIDE SEQUENCE [LARGE SCALE GENOMIC DNA]</scope>
    <source>
        <strain evidence="5">cv. Williams 82</strain>
        <tissue evidence="4">Callus</tissue>
    </source>
</reference>
<dbReference type="GO" id="GO:0003700">
    <property type="term" value="F:DNA-binding transcription factor activity"/>
    <property type="evidence" value="ECO:0007669"/>
    <property type="project" value="InterPro"/>
</dbReference>
<dbReference type="eggNOG" id="KOG0014">
    <property type="taxonomic scope" value="Eukaryota"/>
</dbReference>
<dbReference type="InterPro" id="IPR045060">
    <property type="entry name" value="Phe-tRNA-ligase_IIc_bsu"/>
</dbReference>
<accession>K7LID2</accession>
<feature type="domain" description="Protein kinase" evidence="2">
    <location>
        <begin position="1"/>
        <end position="166"/>
    </location>
</feature>
<dbReference type="PANTHER" id="PTHR10947">
    <property type="entry name" value="PHENYLALANYL-TRNA SYNTHETASE BETA CHAIN AND LEUCINE-RICH REPEAT-CONTAINING PROTEIN 47"/>
    <property type="match status" value="1"/>
</dbReference>
<evidence type="ECO:0000259" key="2">
    <source>
        <dbReference type="PROSITE" id="PS50011"/>
    </source>
</evidence>
<dbReference type="InParanoid" id="K7LID2"/>
<keyword evidence="1" id="KW-0175">Coiled coil</keyword>
<dbReference type="SUPFAM" id="SSF56112">
    <property type="entry name" value="Protein kinase-like (PK-like)"/>
    <property type="match status" value="1"/>
</dbReference>
<dbReference type="PROSITE" id="PS50011">
    <property type="entry name" value="PROTEIN_KINASE_DOM"/>
    <property type="match status" value="1"/>
</dbReference>
<dbReference type="eggNOG" id="KOG0198">
    <property type="taxonomic scope" value="Eukaryota"/>
</dbReference>
<dbReference type="GO" id="GO:0004826">
    <property type="term" value="F:phenylalanine-tRNA ligase activity"/>
    <property type="evidence" value="ECO:0007669"/>
    <property type="project" value="InterPro"/>
</dbReference>
<reference evidence="5" key="2">
    <citation type="submission" date="2018-02" db="UniProtKB">
        <authorList>
            <consortium name="EnsemblPlants"/>
        </authorList>
    </citation>
    <scope>IDENTIFICATION</scope>
    <source>
        <strain evidence="5">Williams 82</strain>
    </source>
</reference>
<dbReference type="InterPro" id="IPR000719">
    <property type="entry name" value="Prot_kinase_dom"/>
</dbReference>
<dbReference type="Proteomes" id="UP000008827">
    <property type="component" value="Chromosome 10"/>
</dbReference>
<dbReference type="Gene3D" id="1.10.510.10">
    <property type="entry name" value="Transferase(Phosphotransferase) domain 1"/>
    <property type="match status" value="1"/>
</dbReference>
<dbReference type="PaxDb" id="3847-GLYMA10G13221.1"/>
<dbReference type="STRING" id="3847.K7LID2"/>
<proteinExistence type="predicted"/>
<dbReference type="GO" id="GO:0005524">
    <property type="term" value="F:ATP binding"/>
    <property type="evidence" value="ECO:0007669"/>
    <property type="project" value="InterPro"/>
</dbReference>
<dbReference type="InterPro" id="IPR002487">
    <property type="entry name" value="TF_Kbox"/>
</dbReference>
<dbReference type="GO" id="GO:0005634">
    <property type="term" value="C:nucleus"/>
    <property type="evidence" value="ECO:0007669"/>
    <property type="project" value="InterPro"/>
</dbReference>
<protein>
    <recommendedName>
        <fullName evidence="7">Protein kinase domain-containing protein</fullName>
    </recommendedName>
</protein>
<dbReference type="EnsemblPlants" id="KRH33294">
    <property type="protein sequence ID" value="KRH33294"/>
    <property type="gene ID" value="GLYMA_10G113400"/>
</dbReference>
<dbReference type="AlphaFoldDB" id="K7LID2"/>
<dbReference type="Gramene" id="KRH33294">
    <property type="protein sequence ID" value="KRH33294"/>
    <property type="gene ID" value="GLYMA_10G113400"/>
</dbReference>
<dbReference type="Gene3D" id="3.50.40.10">
    <property type="entry name" value="Phenylalanyl-trna Synthetase, Chain B, domain 3"/>
    <property type="match status" value="1"/>
</dbReference>
<dbReference type="PANTHER" id="PTHR10947:SF0">
    <property type="entry name" value="PHENYLALANINE--TRNA LIGASE BETA SUBUNIT"/>
    <property type="match status" value="1"/>
</dbReference>
<dbReference type="eggNOG" id="KOG2472">
    <property type="taxonomic scope" value="Eukaryota"/>
</dbReference>
<dbReference type="InterPro" id="IPR020825">
    <property type="entry name" value="Phe-tRNA_synthase-like_B3/B4"/>
</dbReference>
<dbReference type="GO" id="GO:0004672">
    <property type="term" value="F:protein kinase activity"/>
    <property type="evidence" value="ECO:0007669"/>
    <property type="project" value="InterPro"/>
</dbReference>
<dbReference type="OrthoDB" id="266718at2759"/>
<name>K7LID2_SOYBN</name>
<evidence type="ECO:0000313" key="5">
    <source>
        <dbReference type="EnsemblPlants" id="KRH33294"/>
    </source>
</evidence>